<reference evidence="2" key="1">
    <citation type="journal article" date="2017" name="Nat. Microbiol.">
        <title>Global analysis of biosynthetic gene clusters reveals vast potential of secondary metabolite production in Penicillium species.</title>
        <authorList>
            <person name="Nielsen J.C."/>
            <person name="Grijseels S."/>
            <person name="Prigent S."/>
            <person name="Ji B."/>
            <person name="Dainat J."/>
            <person name="Nielsen K.F."/>
            <person name="Frisvad J.C."/>
            <person name="Workman M."/>
            <person name="Nielsen J."/>
        </authorList>
    </citation>
    <scope>NUCLEOTIDE SEQUENCE [LARGE SCALE GENOMIC DNA]</scope>
    <source>
        <strain evidence="2">IBT 31811</strain>
    </source>
</reference>
<proteinExistence type="predicted"/>
<name>A0A1V6PH24_9EURO</name>
<sequence>MTIPSRSMTIIEDEFRRLKCIREIGSDEDILAFLQDAQSTLKYKGLHNPRGPLKRSLIHYAAMGDCTELLLYLLQDGTAKDDIDQNKPSVVLPFLLSRATLHQKSAFLGHEEAV</sequence>
<evidence type="ECO:0000313" key="2">
    <source>
        <dbReference type="Proteomes" id="UP000191672"/>
    </source>
</evidence>
<dbReference type="STRING" id="416450.A0A1V6PH24"/>
<dbReference type="AlphaFoldDB" id="A0A1V6PH24"/>
<dbReference type="EMBL" id="MDYN01000130">
    <property type="protein sequence ID" value="OQD76269.1"/>
    <property type="molecule type" value="Genomic_DNA"/>
</dbReference>
<keyword evidence="2" id="KW-1185">Reference proteome</keyword>
<dbReference type="Proteomes" id="UP000191672">
    <property type="component" value="Unassembled WGS sequence"/>
</dbReference>
<organism evidence="1 2">
    <name type="scientific">Penicillium antarcticum</name>
    <dbReference type="NCBI Taxonomy" id="416450"/>
    <lineage>
        <taxon>Eukaryota</taxon>
        <taxon>Fungi</taxon>
        <taxon>Dikarya</taxon>
        <taxon>Ascomycota</taxon>
        <taxon>Pezizomycotina</taxon>
        <taxon>Eurotiomycetes</taxon>
        <taxon>Eurotiomycetidae</taxon>
        <taxon>Eurotiales</taxon>
        <taxon>Aspergillaceae</taxon>
        <taxon>Penicillium</taxon>
    </lineage>
</organism>
<gene>
    <name evidence="1" type="ORF">PENANT_c130G04942</name>
</gene>
<accession>A0A1V6PH24</accession>
<comment type="caution">
    <text evidence="1">The sequence shown here is derived from an EMBL/GenBank/DDBJ whole genome shotgun (WGS) entry which is preliminary data.</text>
</comment>
<evidence type="ECO:0000313" key="1">
    <source>
        <dbReference type="EMBL" id="OQD76269.1"/>
    </source>
</evidence>
<protein>
    <submittedName>
        <fullName evidence="1">Uncharacterized protein</fullName>
    </submittedName>
</protein>